<keyword evidence="2" id="KW-1185">Reference proteome</keyword>
<dbReference type="EMBL" id="CM042883">
    <property type="protein sequence ID" value="KAI4378006.1"/>
    <property type="molecule type" value="Genomic_DNA"/>
</dbReference>
<gene>
    <name evidence="1" type="ORF">MLD38_015553</name>
</gene>
<name>A0ACB9RJK6_9MYRT</name>
<proteinExistence type="predicted"/>
<reference evidence="2" key="1">
    <citation type="journal article" date="2023" name="Front. Plant Sci.">
        <title>Chromosomal-level genome assembly of Melastoma candidum provides insights into trichome evolution.</title>
        <authorList>
            <person name="Zhong Y."/>
            <person name="Wu W."/>
            <person name="Sun C."/>
            <person name="Zou P."/>
            <person name="Liu Y."/>
            <person name="Dai S."/>
            <person name="Zhou R."/>
        </authorList>
    </citation>
    <scope>NUCLEOTIDE SEQUENCE [LARGE SCALE GENOMIC DNA]</scope>
</reference>
<comment type="caution">
    <text evidence="1">The sequence shown here is derived from an EMBL/GenBank/DDBJ whole genome shotgun (WGS) entry which is preliminary data.</text>
</comment>
<organism evidence="1 2">
    <name type="scientific">Melastoma candidum</name>
    <dbReference type="NCBI Taxonomy" id="119954"/>
    <lineage>
        <taxon>Eukaryota</taxon>
        <taxon>Viridiplantae</taxon>
        <taxon>Streptophyta</taxon>
        <taxon>Embryophyta</taxon>
        <taxon>Tracheophyta</taxon>
        <taxon>Spermatophyta</taxon>
        <taxon>Magnoliopsida</taxon>
        <taxon>eudicotyledons</taxon>
        <taxon>Gunneridae</taxon>
        <taxon>Pentapetalae</taxon>
        <taxon>rosids</taxon>
        <taxon>malvids</taxon>
        <taxon>Myrtales</taxon>
        <taxon>Melastomataceae</taxon>
        <taxon>Melastomatoideae</taxon>
        <taxon>Melastomateae</taxon>
        <taxon>Melastoma</taxon>
    </lineage>
</organism>
<protein>
    <submittedName>
        <fullName evidence="1">Uncharacterized protein</fullName>
    </submittedName>
</protein>
<evidence type="ECO:0000313" key="2">
    <source>
        <dbReference type="Proteomes" id="UP001057402"/>
    </source>
</evidence>
<sequence>MAILSAGIPGIALKVADRSPSSGSRSRVYDIGSMEGGGEIMEVGVSGGVRQREEMLYVAVGKDVKESKSTLIWAVHNSGGKKICLLHVLVPSPTIPMMGAEVPVTNATTQVVREHRESERQSMHKALNDYECICMNMGVQPEKLYVESNSIENGIIQLIQSHRIENLTMGAASDKRYRRNMTELKSKKAIFIKNQAPAYCRITFVCSSCLIHRREPTAPVPPSPEPPNVIPDFEQPTLPRSFSTPPRHRIDTVKLTNPVQDMFKRVFSTTERHLGRNSSRSSSEGPVNNEKVALEWESIMSSPAGSSAFSSGSSSGAPDIPSTPIGRLTGSEHISQIIDEHDSSSPSALDGNMDNSFFDRIVQAMSDAEKAKREALEESVRRGKAEKDVIEALRKMKILESSYVEEHRKRKEVEESLEKEEEQLRFMKNQLEEVKEELRLASSQKAHLQWKLEETDEIVRELEQKIVSAVGLLQTFKEERDMLELERDNALREAQDLRRNQGDISGTSFSQHYSEFSFPEIVEACQNFNPSLKIGEGGYGTIYKGYLRNTTVAIKIRHELGNQGPREFLQEVDVLSKVRHPHLITLIGACPEAWALVYEYLPNGSLEDRLICRGNTMPLSWQHRIRIATELCSALVFLHSISPQSIVHGDLKPSNILLDAHLGCKLSDFGICRFISRDASLSGSTTLLYRTENPGGTLHYVDPEFISSGELTPKSDVYSFGVILLRLLTGKPAFGIIKVVHNAVENGKLKSLLDPLAGDWPYLQAEQLARLALRCCDLNRRNRPDLESDIWRLLEPMGAFCGSHLSFAKECAQPPPYFICPILQEVMEDPHVAADGFTYEGEALRGWLDSGHNTSPMTNEQLAHRNLVPNRALRTAIQEWLQNK</sequence>
<dbReference type="Proteomes" id="UP001057402">
    <property type="component" value="Chromosome 4"/>
</dbReference>
<accession>A0ACB9RJK6</accession>
<evidence type="ECO:0000313" key="1">
    <source>
        <dbReference type="EMBL" id="KAI4378006.1"/>
    </source>
</evidence>